<dbReference type="CDD" id="cd05479">
    <property type="entry name" value="RP_DDI"/>
    <property type="match status" value="1"/>
</dbReference>
<dbReference type="GO" id="GO:0004190">
    <property type="term" value="F:aspartic-type endopeptidase activity"/>
    <property type="evidence" value="ECO:0007669"/>
    <property type="project" value="UniProtKB-KW"/>
</dbReference>
<dbReference type="InterPro" id="IPR029071">
    <property type="entry name" value="Ubiquitin-like_domsf"/>
</dbReference>
<dbReference type="PROSITE" id="PS50053">
    <property type="entry name" value="UBIQUITIN_2"/>
    <property type="match status" value="1"/>
</dbReference>
<dbReference type="Gene3D" id="1.10.8.10">
    <property type="entry name" value="DNA helicase RuvA subunit, C-terminal domain"/>
    <property type="match status" value="1"/>
</dbReference>
<evidence type="ECO:0000256" key="1">
    <source>
        <dbReference type="ARBA" id="ARBA00004496"/>
    </source>
</evidence>
<evidence type="ECO:0000259" key="8">
    <source>
        <dbReference type="PROSITE" id="PS50030"/>
    </source>
</evidence>
<dbReference type="SMART" id="SM00165">
    <property type="entry name" value="UBA"/>
    <property type="match status" value="1"/>
</dbReference>
<evidence type="ECO:0000256" key="4">
    <source>
        <dbReference type="ARBA" id="ARBA00022670"/>
    </source>
</evidence>
<dbReference type="SUPFAM" id="SSF50630">
    <property type="entry name" value="Acid proteases"/>
    <property type="match status" value="1"/>
</dbReference>
<dbReference type="PANTHER" id="PTHR15397:SF3">
    <property type="entry name" value="DNA DAMAGE INDUCIBLE 1 HOMOLOG 2"/>
    <property type="match status" value="1"/>
</dbReference>
<evidence type="ECO:0000256" key="7">
    <source>
        <dbReference type="SAM" id="MobiDB-lite"/>
    </source>
</evidence>
<dbReference type="Pfam" id="PF00240">
    <property type="entry name" value="ubiquitin"/>
    <property type="match status" value="1"/>
</dbReference>
<protein>
    <submittedName>
        <fullName evidence="10">Protein DDI1-like protein 2</fullName>
    </submittedName>
</protein>
<dbReference type="InterPro" id="IPR000626">
    <property type="entry name" value="Ubiquitin-like_dom"/>
</dbReference>
<dbReference type="Pfam" id="PF00627">
    <property type="entry name" value="UBA"/>
    <property type="match status" value="1"/>
</dbReference>
<evidence type="ECO:0000313" key="11">
    <source>
        <dbReference type="Proteomes" id="UP000192578"/>
    </source>
</evidence>
<feature type="domain" description="UBA" evidence="8">
    <location>
        <begin position="384"/>
        <end position="424"/>
    </location>
</feature>
<dbReference type="GO" id="GO:0005737">
    <property type="term" value="C:cytoplasm"/>
    <property type="evidence" value="ECO:0007669"/>
    <property type="project" value="UniProtKB-SubCell"/>
</dbReference>
<accession>A0A1W0X8S4</accession>
<sequence length="436" mass="46600">MRITFTTPNGEMVTLDLAEDMELENVKALCEYDLKIPAINMVISVNGQALTDDKKTLTAVGLKDGDVVLVLPAISNRPAAAAASPRPQPAAGGGGGGPTPSKIPKIDFSTISVAPGGTSRPSGSRQAQSSVAGTSGQAAAAAELRQAQLYAEQTRSQLESDPDAMEKITKESPELLAAILKADGSAVLEYLKKQRLEAARKMQMLYSNPDSAEAQQLMLEQIRQQAIQDNLEYALEHTPESMGSVQMLYVNCSVNGKQMKAFVDSGAQISIISREYAELCNIAHLIDERMQGMAVGVGTQRFAGKIHACQMEIGGAHLTTSFNVLEQGNMQILLGLDMLRRHQMVIDLKRNVLVVGTTNTEAHFLSEAEIPTNGLGKDRDMAFIPNETDIEALVAMGFSREQARAALIKFEGNKDQAASELLTKPGTNAGGATGSQ</sequence>
<dbReference type="InterPro" id="IPR021109">
    <property type="entry name" value="Peptidase_aspartic_dom_sf"/>
</dbReference>
<dbReference type="AlphaFoldDB" id="A0A1W0X8S4"/>
<dbReference type="Gene3D" id="3.10.20.90">
    <property type="entry name" value="Phosphatidylinositol 3-kinase Catalytic Subunit, Chain A, domain 1"/>
    <property type="match status" value="1"/>
</dbReference>
<dbReference type="InterPro" id="IPR015940">
    <property type="entry name" value="UBA"/>
</dbReference>
<evidence type="ECO:0000313" key="10">
    <source>
        <dbReference type="EMBL" id="OQV23903.1"/>
    </source>
</evidence>
<keyword evidence="5" id="KW-0064">Aspartyl protease</keyword>
<gene>
    <name evidence="10" type="ORF">BV898_02251</name>
</gene>
<evidence type="ECO:0000256" key="6">
    <source>
        <dbReference type="ARBA" id="ARBA00022801"/>
    </source>
</evidence>
<comment type="caution">
    <text evidence="10">The sequence shown here is derived from an EMBL/GenBank/DDBJ whole genome shotgun (WGS) entry which is preliminary data.</text>
</comment>
<evidence type="ECO:0000256" key="2">
    <source>
        <dbReference type="ARBA" id="ARBA00009136"/>
    </source>
</evidence>
<dbReference type="Proteomes" id="UP000192578">
    <property type="component" value="Unassembled WGS sequence"/>
</dbReference>
<dbReference type="OrthoDB" id="1047367at2759"/>
<comment type="subcellular location">
    <subcellularLocation>
        <location evidence="1">Cytoplasm</location>
    </subcellularLocation>
</comment>
<keyword evidence="4" id="KW-0645">Protease</keyword>
<dbReference type="CDD" id="cd01796">
    <property type="entry name" value="Ubl_Ddi1_like"/>
    <property type="match status" value="1"/>
</dbReference>
<dbReference type="InterPro" id="IPR009060">
    <property type="entry name" value="UBA-like_sf"/>
</dbReference>
<evidence type="ECO:0000259" key="9">
    <source>
        <dbReference type="PROSITE" id="PS50053"/>
    </source>
</evidence>
<dbReference type="SUPFAM" id="SSF54236">
    <property type="entry name" value="Ubiquitin-like"/>
    <property type="match status" value="1"/>
</dbReference>
<comment type="similarity">
    <text evidence="2">Belongs to the DDI1 family.</text>
</comment>
<proteinExistence type="inferred from homology"/>
<dbReference type="InterPro" id="IPR033882">
    <property type="entry name" value="DDI1_N"/>
</dbReference>
<evidence type="ECO:0000256" key="5">
    <source>
        <dbReference type="ARBA" id="ARBA00022750"/>
    </source>
</evidence>
<dbReference type="SUPFAM" id="SSF46934">
    <property type="entry name" value="UBA-like"/>
    <property type="match status" value="1"/>
</dbReference>
<dbReference type="PANTHER" id="PTHR15397">
    <property type="entry name" value="SODIUM-GLUCOSE COTRANSPORTER REGULATORY PROTEIN -RELATED"/>
    <property type="match status" value="1"/>
</dbReference>
<name>A0A1W0X8S4_HYPEX</name>
<evidence type="ECO:0000256" key="3">
    <source>
        <dbReference type="ARBA" id="ARBA00022490"/>
    </source>
</evidence>
<reference evidence="11" key="1">
    <citation type="submission" date="2017-01" db="EMBL/GenBank/DDBJ databases">
        <title>Comparative genomics of anhydrobiosis in the tardigrade Hypsibius dujardini.</title>
        <authorList>
            <person name="Yoshida Y."/>
            <person name="Koutsovoulos G."/>
            <person name="Laetsch D."/>
            <person name="Stevens L."/>
            <person name="Kumar S."/>
            <person name="Horikawa D."/>
            <person name="Ishino K."/>
            <person name="Komine S."/>
            <person name="Tomita M."/>
            <person name="Blaxter M."/>
            <person name="Arakawa K."/>
        </authorList>
    </citation>
    <scope>NUCLEOTIDE SEQUENCE [LARGE SCALE GENOMIC DNA]</scope>
    <source>
        <strain evidence="11">Z151</strain>
    </source>
</reference>
<feature type="compositionally biased region" description="Low complexity" evidence="7">
    <location>
        <begin position="126"/>
        <end position="138"/>
    </location>
</feature>
<keyword evidence="3" id="KW-0963">Cytoplasm</keyword>
<feature type="domain" description="Ubiquitin-like" evidence="9">
    <location>
        <begin position="1"/>
        <end position="71"/>
    </location>
</feature>
<keyword evidence="11" id="KW-1185">Reference proteome</keyword>
<dbReference type="SMART" id="SM00213">
    <property type="entry name" value="UBQ"/>
    <property type="match status" value="1"/>
</dbReference>
<dbReference type="PROSITE" id="PS50030">
    <property type="entry name" value="UBA"/>
    <property type="match status" value="1"/>
</dbReference>
<feature type="region of interest" description="Disordered" evidence="7">
    <location>
        <begin position="78"/>
        <end position="138"/>
    </location>
</feature>
<dbReference type="Pfam" id="PF09668">
    <property type="entry name" value="Asp_protease"/>
    <property type="match status" value="1"/>
</dbReference>
<dbReference type="Gene3D" id="2.40.70.10">
    <property type="entry name" value="Acid Proteases"/>
    <property type="match status" value="1"/>
</dbReference>
<dbReference type="InterPro" id="IPR019103">
    <property type="entry name" value="Peptidase_aspartic_DDI1-type"/>
</dbReference>
<keyword evidence="6" id="KW-0378">Hydrolase</keyword>
<dbReference type="EMBL" id="MTYJ01000009">
    <property type="protein sequence ID" value="OQV23903.1"/>
    <property type="molecule type" value="Genomic_DNA"/>
</dbReference>
<dbReference type="GO" id="GO:0006508">
    <property type="term" value="P:proteolysis"/>
    <property type="evidence" value="ECO:0007669"/>
    <property type="project" value="UniProtKB-KW"/>
</dbReference>
<organism evidence="10 11">
    <name type="scientific">Hypsibius exemplaris</name>
    <name type="common">Freshwater tardigrade</name>
    <dbReference type="NCBI Taxonomy" id="2072580"/>
    <lineage>
        <taxon>Eukaryota</taxon>
        <taxon>Metazoa</taxon>
        <taxon>Ecdysozoa</taxon>
        <taxon>Tardigrada</taxon>
        <taxon>Eutardigrada</taxon>
        <taxon>Parachela</taxon>
        <taxon>Hypsibioidea</taxon>
        <taxon>Hypsibiidae</taxon>
        <taxon>Hypsibius</taxon>
    </lineage>
</organism>